<dbReference type="GO" id="GO:0005524">
    <property type="term" value="F:ATP binding"/>
    <property type="evidence" value="ECO:0007669"/>
    <property type="project" value="UniProtKB-KW"/>
</dbReference>
<evidence type="ECO:0000256" key="2">
    <source>
        <dbReference type="ARBA" id="ARBA00022840"/>
    </source>
</evidence>
<proteinExistence type="predicted"/>
<evidence type="ECO:0000313" key="4">
    <source>
        <dbReference type="Proteomes" id="UP000198651"/>
    </source>
</evidence>
<dbReference type="PANTHER" id="PTHR12169">
    <property type="entry name" value="ATPASE N2B"/>
    <property type="match status" value="1"/>
</dbReference>
<keyword evidence="1" id="KW-0547">Nucleotide-binding</keyword>
<dbReference type="GO" id="GO:0005737">
    <property type="term" value="C:cytoplasm"/>
    <property type="evidence" value="ECO:0007669"/>
    <property type="project" value="TreeGrafter"/>
</dbReference>
<gene>
    <name evidence="3" type="ORF">Ark11_1271</name>
</gene>
<dbReference type="EMBL" id="LN906597">
    <property type="protein sequence ID" value="CUT18076.1"/>
    <property type="molecule type" value="Genomic_DNA"/>
</dbReference>
<keyword evidence="4" id="KW-1185">Reference proteome</keyword>
<dbReference type="InterPro" id="IPR027417">
    <property type="entry name" value="P-loop_NTPase"/>
</dbReference>
<dbReference type="GO" id="GO:0016887">
    <property type="term" value="F:ATP hydrolysis activity"/>
    <property type="evidence" value="ECO:0007669"/>
    <property type="project" value="InterPro"/>
</dbReference>
<dbReference type="Proteomes" id="UP000198651">
    <property type="component" value="Chromosome I"/>
</dbReference>
<dbReference type="STRING" id="1561003.Ark11_1271"/>
<dbReference type="Pfam" id="PF03969">
    <property type="entry name" value="AFG1_ATPase"/>
    <property type="match status" value="1"/>
</dbReference>
<keyword evidence="2" id="KW-0067">ATP-binding</keyword>
<organism evidence="3 4">
    <name type="scientific">Candidatus Ichthyocystis hellenicum</name>
    <dbReference type="NCBI Taxonomy" id="1561003"/>
    <lineage>
        <taxon>Bacteria</taxon>
        <taxon>Pseudomonadati</taxon>
        <taxon>Pseudomonadota</taxon>
        <taxon>Betaproteobacteria</taxon>
        <taxon>Burkholderiales</taxon>
        <taxon>Candidatus Ichthyocystis</taxon>
    </lineage>
</organism>
<evidence type="ECO:0000313" key="3">
    <source>
        <dbReference type="EMBL" id="CUT18076.1"/>
    </source>
</evidence>
<name>A0A0S4M529_9BURK</name>
<reference evidence="4" key="1">
    <citation type="submission" date="2015-11" db="EMBL/GenBank/DDBJ databases">
        <authorList>
            <person name="Seth-Smith H.M.B."/>
        </authorList>
    </citation>
    <scope>NUCLEOTIDE SEQUENCE [LARGE SCALE GENOMIC DNA]</scope>
    <source>
        <strain evidence="4">2013Ark11</strain>
    </source>
</reference>
<protein>
    <submittedName>
        <fullName evidence="3">Putative ATPase, AFG1 family</fullName>
    </submittedName>
</protein>
<dbReference type="AlphaFoldDB" id="A0A0S4M529"/>
<dbReference type="NCBIfam" id="NF040713">
    <property type="entry name" value="ZapE"/>
    <property type="match status" value="1"/>
</dbReference>
<dbReference type="PANTHER" id="PTHR12169:SF6">
    <property type="entry name" value="AFG1-LIKE ATPASE"/>
    <property type="match status" value="1"/>
</dbReference>
<dbReference type="SUPFAM" id="SSF52540">
    <property type="entry name" value="P-loop containing nucleoside triphosphate hydrolases"/>
    <property type="match status" value="1"/>
</dbReference>
<dbReference type="Gene3D" id="3.40.50.300">
    <property type="entry name" value="P-loop containing nucleotide triphosphate hydrolases"/>
    <property type="match status" value="1"/>
</dbReference>
<dbReference type="InterPro" id="IPR005654">
    <property type="entry name" value="ATPase_AFG1-like"/>
</dbReference>
<dbReference type="RefSeq" id="WP_092343202.1">
    <property type="nucleotide sequence ID" value="NZ_FLSL01000093.1"/>
</dbReference>
<evidence type="ECO:0000256" key="1">
    <source>
        <dbReference type="ARBA" id="ARBA00022741"/>
    </source>
</evidence>
<accession>A0A0S4M529</accession>
<dbReference type="OrthoDB" id="9774491at2"/>
<sequence length="343" mass="40526">MLDLRKAYKDLCLANGYKEDDSQFSAVCIIEPIIQSLIDRRNFWGRMTVPTPPSVYIFGPSGYGKTFLMDLVYHNFSLPGKKRMHFHEFMRCIHDYFASNSHLPDPIMMMVNSLEYRYLFLDEFYVSDIADAMILGRLLKCLHDRDTFVIATSNFEISNLYPDGLCRDRFLPTIDWMNDNYRTISMVDGIDFRLKKSGGNQKRFFSPHSESTEKFFESFFVDKSEGSLHILNRPIRYYRKGLNEVWFTYSDICQTIRSSNDYLILSDIFSTFIISSIPEFDDFSSVHLRRFTFLVDVLYDRKIKLFISSATCIDKWSYDGIFSDQFTRTISRLFEMREEYYGK</sequence>